<gene>
    <name evidence="3" type="ORF">QBC35DRAFT_233113</name>
</gene>
<dbReference type="GO" id="GO:0016787">
    <property type="term" value="F:hydrolase activity"/>
    <property type="evidence" value="ECO:0007669"/>
    <property type="project" value="InterPro"/>
</dbReference>
<dbReference type="Proteomes" id="UP001302126">
    <property type="component" value="Unassembled WGS sequence"/>
</dbReference>
<comment type="caution">
    <text evidence="3">The sequence shown here is derived from an EMBL/GenBank/DDBJ whole genome shotgun (WGS) entry which is preliminary data.</text>
</comment>
<dbReference type="EMBL" id="MU864402">
    <property type="protein sequence ID" value="KAK4187478.1"/>
    <property type="molecule type" value="Genomic_DNA"/>
</dbReference>
<organism evidence="3 4">
    <name type="scientific">Podospora australis</name>
    <dbReference type="NCBI Taxonomy" id="1536484"/>
    <lineage>
        <taxon>Eukaryota</taxon>
        <taxon>Fungi</taxon>
        <taxon>Dikarya</taxon>
        <taxon>Ascomycota</taxon>
        <taxon>Pezizomycotina</taxon>
        <taxon>Sordariomycetes</taxon>
        <taxon>Sordariomycetidae</taxon>
        <taxon>Sordariales</taxon>
        <taxon>Podosporaceae</taxon>
        <taxon>Podospora</taxon>
    </lineage>
</organism>
<name>A0AAN7AHJ1_9PEZI</name>
<dbReference type="PANTHER" id="PTHR12905:SF0">
    <property type="entry name" value="CALCINEURIN-LIKE PHOSPHOESTERASE DOMAIN-CONTAINING PROTEIN"/>
    <property type="match status" value="1"/>
</dbReference>
<evidence type="ECO:0000313" key="3">
    <source>
        <dbReference type="EMBL" id="KAK4187478.1"/>
    </source>
</evidence>
<reference evidence="3" key="1">
    <citation type="journal article" date="2023" name="Mol. Phylogenet. Evol.">
        <title>Genome-scale phylogeny and comparative genomics of the fungal order Sordariales.</title>
        <authorList>
            <person name="Hensen N."/>
            <person name="Bonometti L."/>
            <person name="Westerberg I."/>
            <person name="Brannstrom I.O."/>
            <person name="Guillou S."/>
            <person name="Cros-Aarteil S."/>
            <person name="Calhoun S."/>
            <person name="Haridas S."/>
            <person name="Kuo A."/>
            <person name="Mondo S."/>
            <person name="Pangilinan J."/>
            <person name="Riley R."/>
            <person name="LaButti K."/>
            <person name="Andreopoulos B."/>
            <person name="Lipzen A."/>
            <person name="Chen C."/>
            <person name="Yan M."/>
            <person name="Daum C."/>
            <person name="Ng V."/>
            <person name="Clum A."/>
            <person name="Steindorff A."/>
            <person name="Ohm R.A."/>
            <person name="Martin F."/>
            <person name="Silar P."/>
            <person name="Natvig D.O."/>
            <person name="Lalanne C."/>
            <person name="Gautier V."/>
            <person name="Ament-Velasquez S.L."/>
            <person name="Kruys A."/>
            <person name="Hutchinson M.I."/>
            <person name="Powell A.J."/>
            <person name="Barry K."/>
            <person name="Miller A.N."/>
            <person name="Grigoriev I.V."/>
            <person name="Debuchy R."/>
            <person name="Gladieux P."/>
            <person name="Hiltunen Thoren M."/>
            <person name="Johannesson H."/>
        </authorList>
    </citation>
    <scope>NUCLEOTIDE SEQUENCE</scope>
    <source>
        <strain evidence="3">PSN309</strain>
    </source>
</reference>
<reference evidence="3" key="2">
    <citation type="submission" date="2023-05" db="EMBL/GenBank/DDBJ databases">
        <authorList>
            <consortium name="Lawrence Berkeley National Laboratory"/>
            <person name="Steindorff A."/>
            <person name="Hensen N."/>
            <person name="Bonometti L."/>
            <person name="Westerberg I."/>
            <person name="Brannstrom I.O."/>
            <person name="Guillou S."/>
            <person name="Cros-Aarteil S."/>
            <person name="Calhoun S."/>
            <person name="Haridas S."/>
            <person name="Kuo A."/>
            <person name="Mondo S."/>
            <person name="Pangilinan J."/>
            <person name="Riley R."/>
            <person name="Labutti K."/>
            <person name="Andreopoulos B."/>
            <person name="Lipzen A."/>
            <person name="Chen C."/>
            <person name="Yanf M."/>
            <person name="Daum C."/>
            <person name="Ng V."/>
            <person name="Clum A."/>
            <person name="Ohm R."/>
            <person name="Martin F."/>
            <person name="Silar P."/>
            <person name="Natvig D."/>
            <person name="Lalanne C."/>
            <person name="Gautier V."/>
            <person name="Ament-Velasquez S.L."/>
            <person name="Kruys A."/>
            <person name="Hutchinson M.I."/>
            <person name="Powell A.J."/>
            <person name="Barry K."/>
            <person name="Miller A.N."/>
            <person name="Grigoriev I.V."/>
            <person name="Debuchy R."/>
            <person name="Gladieux P."/>
            <person name="Thoren M.H."/>
            <person name="Johannesson H."/>
        </authorList>
    </citation>
    <scope>NUCLEOTIDE SEQUENCE</scope>
    <source>
        <strain evidence="3">PSN309</strain>
    </source>
</reference>
<evidence type="ECO:0000313" key="4">
    <source>
        <dbReference type="Proteomes" id="UP001302126"/>
    </source>
</evidence>
<dbReference type="AlphaFoldDB" id="A0AAN7AHJ1"/>
<protein>
    <submittedName>
        <fullName evidence="3">Ser/Thr protein phosphatase</fullName>
    </submittedName>
</protein>
<accession>A0AAN7AHJ1</accession>
<dbReference type="SUPFAM" id="SSF56300">
    <property type="entry name" value="Metallo-dependent phosphatases"/>
    <property type="match status" value="1"/>
</dbReference>
<dbReference type="PANTHER" id="PTHR12905">
    <property type="entry name" value="METALLOPHOSPHOESTERASE"/>
    <property type="match status" value="1"/>
</dbReference>
<evidence type="ECO:0000259" key="2">
    <source>
        <dbReference type="Pfam" id="PF00149"/>
    </source>
</evidence>
<dbReference type="InterPro" id="IPR051693">
    <property type="entry name" value="UPF0046_metallophosphoest"/>
</dbReference>
<sequence>MSLQRIKTRILILSDTHADPALNSLPYPETDLAIHCGDLTEESKLHEFQTTLALLKTLPSPIKLVIAGNHDFTLDEPVFRAKASDATLRGGVSPDLLKKTYGDFGEAKALFTSDDAHNAGIILLEEGTHCISLPNGATIKVFASPYTPSLGDWGFQYRRYEHVWPIEEGTDIIVTHGPPKGILDITDGRSNAGCQRLFEKVNETRPLLHCFGHIHEAWGAKVVTWKENSGSEVRTSLTEVDGGSSVEVENLGTLFREMKWDTEETKGAKKRREERRRSEGAVRSSHCVGDEVPLERGRQTLFVNAAVGGIGREEVRGQLPWLVEVELERAPLVDVDVDVDVVRGGGRSG</sequence>
<proteinExistence type="predicted"/>
<feature type="domain" description="Calcineurin-like phosphoesterase" evidence="2">
    <location>
        <begin position="9"/>
        <end position="216"/>
    </location>
</feature>
<evidence type="ECO:0000256" key="1">
    <source>
        <dbReference type="SAM" id="MobiDB-lite"/>
    </source>
</evidence>
<keyword evidence="4" id="KW-1185">Reference proteome</keyword>
<dbReference type="Pfam" id="PF00149">
    <property type="entry name" value="Metallophos"/>
    <property type="match status" value="1"/>
</dbReference>
<feature type="region of interest" description="Disordered" evidence="1">
    <location>
        <begin position="263"/>
        <end position="284"/>
    </location>
</feature>
<dbReference type="CDD" id="cd07379">
    <property type="entry name" value="MPP_239FB"/>
    <property type="match status" value="1"/>
</dbReference>
<dbReference type="InterPro" id="IPR029052">
    <property type="entry name" value="Metallo-depent_PP-like"/>
</dbReference>
<dbReference type="Gene3D" id="3.60.21.10">
    <property type="match status" value="1"/>
</dbReference>
<dbReference type="InterPro" id="IPR004843">
    <property type="entry name" value="Calcineurin-like_PHP"/>
</dbReference>